<evidence type="ECO:0000313" key="1">
    <source>
        <dbReference type="EMBL" id="MCQ8279838.1"/>
    </source>
</evidence>
<accession>A0ABT1WAB5</accession>
<dbReference type="RefSeq" id="WP_422865327.1">
    <property type="nucleotide sequence ID" value="NZ_JAMSKV010000017.1"/>
</dbReference>
<reference evidence="1 2" key="1">
    <citation type="submission" date="2022-06" db="EMBL/GenBank/DDBJ databases">
        <title>Endosaccharibacter gen. nov., sp. nov., endophytic bacteria isolated from sugarcane.</title>
        <authorList>
            <person name="Pitiwittayakul N."/>
            <person name="Yukphan P."/>
            <person name="Charoenyingcharoen P."/>
            <person name="Tanasupawat S."/>
        </authorList>
    </citation>
    <scope>NUCLEOTIDE SEQUENCE [LARGE SCALE GENOMIC DNA]</scope>
    <source>
        <strain evidence="1 2">KSS8</strain>
    </source>
</reference>
<proteinExistence type="predicted"/>
<gene>
    <name evidence="1" type="ORF">NFI95_15445</name>
</gene>
<dbReference type="EMBL" id="JAMSKV010000017">
    <property type="protein sequence ID" value="MCQ8279838.1"/>
    <property type="molecule type" value="Genomic_DNA"/>
</dbReference>
<sequence length="108" mass="10726">MSETTNTPSLGSMAAGLVTAAASSIVPVEKVTAAVEHGAETFIEHNEALAPVLGGAETTISNLAETHGWGTVWSIIEGLLPFLAGLHHSTPIVPATGGGDGSGAHSVS</sequence>
<dbReference type="Proteomes" id="UP001524587">
    <property type="component" value="Unassembled WGS sequence"/>
</dbReference>
<name>A0ABT1WAB5_9PROT</name>
<evidence type="ECO:0008006" key="3">
    <source>
        <dbReference type="Google" id="ProtNLM"/>
    </source>
</evidence>
<evidence type="ECO:0000313" key="2">
    <source>
        <dbReference type="Proteomes" id="UP001524587"/>
    </source>
</evidence>
<comment type="caution">
    <text evidence="1">The sequence shown here is derived from an EMBL/GenBank/DDBJ whole genome shotgun (WGS) entry which is preliminary data.</text>
</comment>
<protein>
    <recommendedName>
        <fullName evidence="3">Secreted protein</fullName>
    </recommendedName>
</protein>
<organism evidence="1 2">
    <name type="scientific">Endosaccharibacter trunci</name>
    <dbReference type="NCBI Taxonomy" id="2812733"/>
    <lineage>
        <taxon>Bacteria</taxon>
        <taxon>Pseudomonadati</taxon>
        <taxon>Pseudomonadota</taxon>
        <taxon>Alphaproteobacteria</taxon>
        <taxon>Acetobacterales</taxon>
        <taxon>Acetobacteraceae</taxon>
        <taxon>Endosaccharibacter</taxon>
    </lineage>
</organism>
<keyword evidence="2" id="KW-1185">Reference proteome</keyword>